<dbReference type="GO" id="GO:0005634">
    <property type="term" value="C:nucleus"/>
    <property type="evidence" value="ECO:0007669"/>
    <property type="project" value="UniProtKB-SubCell"/>
</dbReference>
<dbReference type="PANTHER" id="PTHR31319:SF77">
    <property type="entry name" value="ZINC FINGER PROTEIN CONSTANS-LIKE 4"/>
    <property type="match status" value="1"/>
</dbReference>
<evidence type="ECO:0000313" key="6">
    <source>
        <dbReference type="Proteomes" id="UP001165085"/>
    </source>
</evidence>
<reference evidence="6" key="1">
    <citation type="journal article" date="2023" name="Commun. Biol.">
        <title>Genome analysis of Parmales, the sister group of diatoms, reveals the evolutionary specialization of diatoms from phago-mixotrophs to photoautotrophs.</title>
        <authorList>
            <person name="Ban H."/>
            <person name="Sato S."/>
            <person name="Yoshikawa S."/>
            <person name="Yamada K."/>
            <person name="Nakamura Y."/>
            <person name="Ichinomiya M."/>
            <person name="Sato N."/>
            <person name="Blanc-Mathieu R."/>
            <person name="Endo H."/>
            <person name="Kuwata A."/>
            <person name="Ogata H."/>
        </authorList>
    </citation>
    <scope>NUCLEOTIDE SEQUENCE [LARGE SCALE GENOMIC DNA]</scope>
    <source>
        <strain evidence="6">NIES 3701</strain>
    </source>
</reference>
<keyword evidence="2" id="KW-0539">Nucleus</keyword>
<dbReference type="EMBL" id="BRXY01000468">
    <property type="protein sequence ID" value="GMH96461.1"/>
    <property type="molecule type" value="Genomic_DNA"/>
</dbReference>
<evidence type="ECO:0000259" key="4">
    <source>
        <dbReference type="PROSITE" id="PS51017"/>
    </source>
</evidence>
<evidence type="ECO:0000256" key="2">
    <source>
        <dbReference type="ARBA" id="ARBA00023242"/>
    </source>
</evidence>
<name>A0A9W7BS42_9STRA</name>
<comment type="caution">
    <text evidence="5">The sequence shown here is derived from an EMBL/GenBank/DDBJ whole genome shotgun (WGS) entry which is preliminary data.</text>
</comment>
<accession>A0A9W7BS42</accession>
<dbReference type="Proteomes" id="UP001165085">
    <property type="component" value="Unassembled WGS sequence"/>
</dbReference>
<dbReference type="Pfam" id="PF06203">
    <property type="entry name" value="CCT"/>
    <property type="match status" value="1"/>
</dbReference>
<dbReference type="InterPro" id="IPR045281">
    <property type="entry name" value="CONSTANS-like"/>
</dbReference>
<organism evidence="5 6">
    <name type="scientific">Triparma strigata</name>
    <dbReference type="NCBI Taxonomy" id="1606541"/>
    <lineage>
        <taxon>Eukaryota</taxon>
        <taxon>Sar</taxon>
        <taxon>Stramenopiles</taxon>
        <taxon>Ochrophyta</taxon>
        <taxon>Bolidophyceae</taxon>
        <taxon>Parmales</taxon>
        <taxon>Triparmaceae</taxon>
        <taxon>Triparma</taxon>
    </lineage>
</organism>
<evidence type="ECO:0000256" key="3">
    <source>
        <dbReference type="SAM" id="MobiDB-lite"/>
    </source>
</evidence>
<protein>
    <recommendedName>
        <fullName evidence="4">CCT domain-containing protein</fullName>
    </recommendedName>
</protein>
<evidence type="ECO:0000313" key="5">
    <source>
        <dbReference type="EMBL" id="GMH96461.1"/>
    </source>
</evidence>
<dbReference type="AlphaFoldDB" id="A0A9W7BS42"/>
<keyword evidence="6" id="KW-1185">Reference proteome</keyword>
<dbReference type="InterPro" id="IPR010402">
    <property type="entry name" value="CCT_domain"/>
</dbReference>
<feature type="region of interest" description="Disordered" evidence="3">
    <location>
        <begin position="41"/>
        <end position="71"/>
    </location>
</feature>
<proteinExistence type="predicted"/>
<feature type="compositionally biased region" description="Low complexity" evidence="3">
    <location>
        <begin position="85"/>
        <end position="97"/>
    </location>
</feature>
<sequence>MNVSALDLLSFACHKTVQTDTKSHILHAEVKTAERKEIKTYDNYEGTNEVPQSLESSSSSSLSSSETAPPQSSLLSLLKSSELIPSLPSSPSKPESLLTKKMNHYPNRPRSYSMGDIGDEGGDVPLPELSRFSSIYNQNGHIGIYSSPERQTLISRHLLKKSSRNWKKKIRYSCRKNLADRRMRVKGRFVKREDDEVLKKERRHSVAF</sequence>
<feature type="compositionally biased region" description="Low complexity" evidence="3">
    <location>
        <begin position="53"/>
        <end position="71"/>
    </location>
</feature>
<dbReference type="OrthoDB" id="153872at2759"/>
<feature type="region of interest" description="Disordered" evidence="3">
    <location>
        <begin position="85"/>
        <end position="120"/>
    </location>
</feature>
<comment type="subcellular location">
    <subcellularLocation>
        <location evidence="1">Nucleus</location>
    </subcellularLocation>
</comment>
<gene>
    <name evidence="5" type="ORF">TrST_g14212</name>
</gene>
<feature type="domain" description="CCT" evidence="4">
    <location>
        <begin position="150"/>
        <end position="192"/>
    </location>
</feature>
<dbReference type="PROSITE" id="PS51017">
    <property type="entry name" value="CCT"/>
    <property type="match status" value="1"/>
</dbReference>
<evidence type="ECO:0000256" key="1">
    <source>
        <dbReference type="ARBA" id="ARBA00004123"/>
    </source>
</evidence>
<dbReference type="PANTHER" id="PTHR31319">
    <property type="entry name" value="ZINC FINGER PROTEIN CONSTANS-LIKE 4"/>
    <property type="match status" value="1"/>
</dbReference>